<dbReference type="PRINTS" id="PR00298">
    <property type="entry name" value="CHAPERONIN60"/>
</dbReference>
<dbReference type="RefSeq" id="XP_014249084.1">
    <property type="nucleotide sequence ID" value="XM_014393598.2"/>
</dbReference>
<accession>A0A8I6TEA6</accession>
<proteinExistence type="inferred from homology"/>
<dbReference type="SUPFAM" id="SSF48592">
    <property type="entry name" value="GroEL equatorial domain-like"/>
    <property type="match status" value="1"/>
</dbReference>
<dbReference type="Proteomes" id="UP000494040">
    <property type="component" value="Unassembled WGS sequence"/>
</dbReference>
<dbReference type="GO" id="GO:0042026">
    <property type="term" value="P:protein refolding"/>
    <property type="evidence" value="ECO:0007669"/>
    <property type="project" value="InterPro"/>
</dbReference>
<dbReference type="InterPro" id="IPR002423">
    <property type="entry name" value="Cpn60/GroEL/TCP-1"/>
</dbReference>
<organism evidence="4 5">
    <name type="scientific">Cimex lectularius</name>
    <name type="common">Bed bug</name>
    <name type="synonym">Acanthia lectularia</name>
    <dbReference type="NCBI Taxonomy" id="79782"/>
    <lineage>
        <taxon>Eukaryota</taxon>
        <taxon>Metazoa</taxon>
        <taxon>Ecdysozoa</taxon>
        <taxon>Arthropoda</taxon>
        <taxon>Hexapoda</taxon>
        <taxon>Insecta</taxon>
        <taxon>Pterygota</taxon>
        <taxon>Neoptera</taxon>
        <taxon>Paraneoptera</taxon>
        <taxon>Hemiptera</taxon>
        <taxon>Heteroptera</taxon>
        <taxon>Panheteroptera</taxon>
        <taxon>Cimicomorpha</taxon>
        <taxon>Cimicidae</taxon>
        <taxon>Cimex</taxon>
    </lineage>
</organism>
<dbReference type="Gene3D" id="3.30.260.10">
    <property type="entry name" value="TCP-1-like chaperonin intermediate domain"/>
    <property type="match status" value="1"/>
</dbReference>
<dbReference type="InterPro" id="IPR027409">
    <property type="entry name" value="GroEL-like_apical_dom_sf"/>
</dbReference>
<dbReference type="GO" id="GO:0140662">
    <property type="term" value="F:ATP-dependent protein folding chaperone"/>
    <property type="evidence" value="ECO:0007669"/>
    <property type="project" value="InterPro"/>
</dbReference>
<comment type="similarity">
    <text evidence="1 3">Belongs to the chaperonin (HSP60) family.</text>
</comment>
<evidence type="ECO:0008006" key="6">
    <source>
        <dbReference type="Google" id="ProtNLM"/>
    </source>
</evidence>
<dbReference type="GO" id="GO:0005524">
    <property type="term" value="F:ATP binding"/>
    <property type="evidence" value="ECO:0007669"/>
    <property type="project" value="InterPro"/>
</dbReference>
<dbReference type="GeneID" id="106666409"/>
<protein>
    <recommendedName>
        <fullName evidence="6">60 kDa chaperonin</fullName>
    </recommendedName>
</protein>
<dbReference type="SUPFAM" id="SSF54849">
    <property type="entry name" value="GroEL-intermediate domain like"/>
    <property type="match status" value="2"/>
</dbReference>
<dbReference type="Gene3D" id="3.50.7.10">
    <property type="entry name" value="GroEL"/>
    <property type="match status" value="1"/>
</dbReference>
<evidence type="ECO:0000313" key="4">
    <source>
        <dbReference type="EnsemblMetazoa" id="XP_014249084.1"/>
    </source>
</evidence>
<sequence>MFSKRKLAFQKIRNIRKFNTVSTQIYKPRVLDLPQKYKSPYVSLLGKYEMSRPTEQTEKIETVFRAVGNALGFKVNQRTKSDEFEAIQRKEDLTQSYTNNLRMHLVQKAIKTTSAYDGDGSYTATILAAAMTSLVIKSLEEGSDPKALKKGISYGVEIACKYLNEVSSPIVVPNELDQITKTVTNGDIPLAEAVTDAFVEVGRDGWIEVEESKTGFDHLEKIKGIKIDSGYVSPVFNNDGNKVLYHEIYVLLSEDVLSTKKCILPAVTAATKERYPLLILAKGFDDEALQTLIKCRQQDKMRICAVKTPDLDEFGKRLLLDVAISCEATVFSDQSLKMLEEIRPKQHFGLAWSADITKNRTIITSKASVRTNNGRIRRKIRDLKSKIMLEENPQEKEYLRERLARFVQRMAVVKVGGKNEEEIKERCKIARKAISSLRAALEEGAVPGGGCALVKCLGFPQFTRITDDFHKGLDIVSRSLWVPCMVIAKNAGLNPTELAFRVYELSADVGFDMCTKRFVNMFHEGILDPTRVLTSGLAFAADVTKSLTNEFLAKQSEQKN</sequence>
<dbReference type="Pfam" id="PF00118">
    <property type="entry name" value="Cpn60_TCP1"/>
    <property type="match status" value="1"/>
</dbReference>
<dbReference type="Gene3D" id="1.10.560.10">
    <property type="entry name" value="GroEL-like equatorial domain"/>
    <property type="match status" value="1"/>
</dbReference>
<dbReference type="PANTHER" id="PTHR45633">
    <property type="entry name" value="60 KDA HEAT SHOCK PROTEIN, MITOCHONDRIAL"/>
    <property type="match status" value="1"/>
</dbReference>
<dbReference type="FunFam" id="3.50.7.10:FF:000001">
    <property type="entry name" value="60 kDa chaperonin"/>
    <property type="match status" value="1"/>
</dbReference>
<dbReference type="InterPro" id="IPR027413">
    <property type="entry name" value="GROEL-like_equatorial_sf"/>
</dbReference>
<dbReference type="InterPro" id="IPR027410">
    <property type="entry name" value="TCP-1-like_intermed_sf"/>
</dbReference>
<evidence type="ECO:0000313" key="5">
    <source>
        <dbReference type="Proteomes" id="UP000494040"/>
    </source>
</evidence>
<evidence type="ECO:0000256" key="2">
    <source>
        <dbReference type="ARBA" id="ARBA00023186"/>
    </source>
</evidence>
<dbReference type="InterPro" id="IPR001844">
    <property type="entry name" value="Cpn60/GroEL"/>
</dbReference>
<dbReference type="KEGG" id="clec:106666409"/>
<evidence type="ECO:0000256" key="1">
    <source>
        <dbReference type="ARBA" id="ARBA00006607"/>
    </source>
</evidence>
<evidence type="ECO:0000256" key="3">
    <source>
        <dbReference type="RuleBase" id="RU000418"/>
    </source>
</evidence>
<dbReference type="AlphaFoldDB" id="A0A8I6TEA6"/>
<dbReference type="EnsemblMetazoa" id="XM_014393598.2">
    <property type="protein sequence ID" value="XP_014249084.1"/>
    <property type="gene ID" value="LOC106666409"/>
</dbReference>
<dbReference type="OrthoDB" id="10375152at2759"/>
<keyword evidence="2" id="KW-0143">Chaperone</keyword>
<reference evidence="4" key="1">
    <citation type="submission" date="2022-01" db="UniProtKB">
        <authorList>
            <consortium name="EnsemblMetazoa"/>
        </authorList>
    </citation>
    <scope>IDENTIFICATION</scope>
</reference>
<keyword evidence="5" id="KW-1185">Reference proteome</keyword>
<dbReference type="SUPFAM" id="SSF52029">
    <property type="entry name" value="GroEL apical domain-like"/>
    <property type="match status" value="1"/>
</dbReference>
<dbReference type="SMR" id="A0A8I6TEA6"/>
<name>A0A8I6TEA6_CIMLE</name>